<dbReference type="AlphaFoldDB" id="A0A0L6UHB1"/>
<dbReference type="VEuPathDB" id="FungiDB:VP01_65g1"/>
<evidence type="ECO:0000313" key="1">
    <source>
        <dbReference type="EMBL" id="KNZ47200.1"/>
    </source>
</evidence>
<reference evidence="1 2" key="1">
    <citation type="submission" date="2015-08" db="EMBL/GenBank/DDBJ databases">
        <title>Next Generation Sequencing and Analysis of the Genome of Puccinia sorghi L Schw, the Causal Agent of Maize Common Rust.</title>
        <authorList>
            <person name="Rochi L."/>
            <person name="Burguener G."/>
            <person name="Darino M."/>
            <person name="Turjanski A."/>
            <person name="Kreff E."/>
            <person name="Dieguez M.J."/>
            <person name="Sacco F."/>
        </authorList>
    </citation>
    <scope>NUCLEOTIDE SEQUENCE [LARGE SCALE GENOMIC DNA]</scope>
    <source>
        <strain evidence="1 2">RO10H11247</strain>
    </source>
</reference>
<dbReference type="EMBL" id="LAVV01011941">
    <property type="protein sequence ID" value="KNZ47200.1"/>
    <property type="molecule type" value="Genomic_DNA"/>
</dbReference>
<keyword evidence="2" id="KW-1185">Reference proteome</keyword>
<protein>
    <submittedName>
        <fullName evidence="1">Uncharacterized protein</fullName>
    </submittedName>
</protein>
<dbReference type="Proteomes" id="UP000037035">
    <property type="component" value="Unassembled WGS sequence"/>
</dbReference>
<organism evidence="1 2">
    <name type="scientific">Puccinia sorghi</name>
    <dbReference type="NCBI Taxonomy" id="27349"/>
    <lineage>
        <taxon>Eukaryota</taxon>
        <taxon>Fungi</taxon>
        <taxon>Dikarya</taxon>
        <taxon>Basidiomycota</taxon>
        <taxon>Pucciniomycotina</taxon>
        <taxon>Pucciniomycetes</taxon>
        <taxon>Pucciniales</taxon>
        <taxon>Pucciniaceae</taxon>
        <taxon>Puccinia</taxon>
    </lineage>
</organism>
<sequence>MAVAIFWPPGNPGLLYGAIWLQLREQERWEEAAAREASPEDPPRWELWGEDRVVNVRFVELFRMSCGFIVVGGRTRGRLEDPQEGDEPLSVESSRRVFIDLATVKLRFLLCKFWVMYGFTAED</sequence>
<proteinExistence type="predicted"/>
<accession>A0A0L6UHB1</accession>
<comment type="caution">
    <text evidence="1">The sequence shown here is derived from an EMBL/GenBank/DDBJ whole genome shotgun (WGS) entry which is preliminary data.</text>
</comment>
<gene>
    <name evidence="1" type="ORF">VP01_65g1</name>
</gene>
<evidence type="ECO:0000313" key="2">
    <source>
        <dbReference type="Proteomes" id="UP000037035"/>
    </source>
</evidence>
<name>A0A0L6UHB1_9BASI</name>